<gene>
    <name evidence="8" type="ORF">C8R14_101157</name>
</gene>
<keyword evidence="9" id="KW-1185">Reference proteome</keyword>
<dbReference type="PIRSF" id="PIRSF004682">
    <property type="entry name" value="GmhB"/>
    <property type="match status" value="1"/>
</dbReference>
<comment type="caution">
    <text evidence="8">The sequence shown here is derived from an EMBL/GenBank/DDBJ whole genome shotgun (WGS) entry which is preliminary data.</text>
</comment>
<dbReference type="InterPro" id="IPR006549">
    <property type="entry name" value="HAD-SF_hydro_IIIA"/>
</dbReference>
<dbReference type="SUPFAM" id="SSF56784">
    <property type="entry name" value="HAD-like"/>
    <property type="match status" value="1"/>
</dbReference>
<dbReference type="Pfam" id="PF13242">
    <property type="entry name" value="Hydrolase_like"/>
    <property type="match status" value="1"/>
</dbReference>
<reference evidence="8 9" key="1">
    <citation type="submission" date="2018-04" db="EMBL/GenBank/DDBJ databases">
        <title>Active sludge and wastewater microbial communities from Klosterneuburg, Austria.</title>
        <authorList>
            <person name="Wagner M."/>
        </authorList>
    </citation>
    <scope>NUCLEOTIDE SEQUENCE [LARGE SCALE GENOMIC DNA]</scope>
    <source>
        <strain evidence="8 9">Nm 57</strain>
    </source>
</reference>
<dbReference type="NCBIfam" id="TIGR01662">
    <property type="entry name" value="HAD-SF-IIIA"/>
    <property type="match status" value="1"/>
</dbReference>
<dbReference type="EC" id="3.1.3.-" evidence="7"/>
<protein>
    <recommendedName>
        <fullName evidence="6 7">D,D-heptose 1,7-bisphosphate phosphatase</fullName>
        <ecNumber evidence="7">3.1.3.-</ecNumber>
    </recommendedName>
</protein>
<dbReference type="Proteomes" id="UP000247780">
    <property type="component" value="Unassembled WGS sequence"/>
</dbReference>
<dbReference type="InterPro" id="IPR023214">
    <property type="entry name" value="HAD_sf"/>
</dbReference>
<proteinExistence type="inferred from homology"/>
<keyword evidence="4 7" id="KW-0378">Hydrolase</keyword>
<comment type="subcellular location">
    <subcellularLocation>
        <location evidence="1 7">Cytoplasm</location>
    </subcellularLocation>
</comment>
<dbReference type="PANTHER" id="PTHR42891:SF1">
    <property type="entry name" value="D-GLYCERO-BETA-D-MANNO-HEPTOSE-1,7-BISPHOSPHATE 7-PHOSPHATASE"/>
    <property type="match status" value="1"/>
</dbReference>
<evidence type="ECO:0000256" key="3">
    <source>
        <dbReference type="ARBA" id="ARBA00022723"/>
    </source>
</evidence>
<accession>A0ABX5MBD2</accession>
<dbReference type="InterPro" id="IPR006439">
    <property type="entry name" value="HAD-SF_hydro_IA"/>
</dbReference>
<dbReference type="NCBIfam" id="TIGR01656">
    <property type="entry name" value="Histidinol-ppas"/>
    <property type="match status" value="1"/>
</dbReference>
<evidence type="ECO:0000256" key="7">
    <source>
        <dbReference type="PIRNR" id="PIRNR004682"/>
    </source>
</evidence>
<dbReference type="CDD" id="cd07503">
    <property type="entry name" value="HAD_HisB-N"/>
    <property type="match status" value="1"/>
</dbReference>
<dbReference type="InterPro" id="IPR004446">
    <property type="entry name" value="Heptose_bisP_phosphatase"/>
</dbReference>
<dbReference type="EMBL" id="QICQ01000001">
    <property type="protein sequence ID" value="PXV84270.1"/>
    <property type="molecule type" value="Genomic_DNA"/>
</dbReference>
<evidence type="ECO:0000256" key="2">
    <source>
        <dbReference type="ARBA" id="ARBA00022490"/>
    </source>
</evidence>
<dbReference type="Gene3D" id="3.40.50.1000">
    <property type="entry name" value="HAD superfamily/HAD-like"/>
    <property type="match status" value="1"/>
</dbReference>
<evidence type="ECO:0000313" key="9">
    <source>
        <dbReference type="Proteomes" id="UP000247780"/>
    </source>
</evidence>
<dbReference type="NCBIfam" id="TIGR00213">
    <property type="entry name" value="GmhB_yaeD"/>
    <property type="match status" value="1"/>
</dbReference>
<keyword evidence="2 7" id="KW-0963">Cytoplasm</keyword>
<dbReference type="NCBIfam" id="TIGR01549">
    <property type="entry name" value="HAD-SF-IA-v1"/>
    <property type="match status" value="1"/>
</dbReference>
<keyword evidence="3" id="KW-0479">Metal-binding</keyword>
<evidence type="ECO:0000256" key="4">
    <source>
        <dbReference type="ARBA" id="ARBA00022801"/>
    </source>
</evidence>
<dbReference type="RefSeq" id="WP_011633293.1">
    <property type="nucleotide sequence ID" value="NZ_QICQ01000001.1"/>
</dbReference>
<dbReference type="InterPro" id="IPR006543">
    <property type="entry name" value="Histidinol-phos"/>
</dbReference>
<organism evidence="8 9">
    <name type="scientific">Nitrosomonas eutropha</name>
    <dbReference type="NCBI Taxonomy" id="916"/>
    <lineage>
        <taxon>Bacteria</taxon>
        <taxon>Pseudomonadati</taxon>
        <taxon>Pseudomonadota</taxon>
        <taxon>Betaproteobacteria</taxon>
        <taxon>Nitrosomonadales</taxon>
        <taxon>Nitrosomonadaceae</taxon>
        <taxon>Nitrosomonas</taxon>
    </lineage>
</organism>
<evidence type="ECO:0000256" key="6">
    <source>
        <dbReference type="ARBA" id="ARBA00031828"/>
    </source>
</evidence>
<dbReference type="InterPro" id="IPR036412">
    <property type="entry name" value="HAD-like_sf"/>
</dbReference>
<keyword evidence="5 7" id="KW-0119">Carbohydrate metabolism</keyword>
<evidence type="ECO:0000313" key="8">
    <source>
        <dbReference type="EMBL" id="PXV84270.1"/>
    </source>
</evidence>
<dbReference type="PANTHER" id="PTHR42891">
    <property type="entry name" value="D-GLYCERO-BETA-D-MANNO-HEPTOSE-1,7-BISPHOSPHATE 7-PHOSPHATASE"/>
    <property type="match status" value="1"/>
</dbReference>
<comment type="similarity">
    <text evidence="7">Belongs to the gmhB family.</text>
</comment>
<sequence length="185" mass="21188">MTNAALFLDRDGVINIDHGYVYQSQNFEFVPDIFDLVRTARNLDYKIIVITNQAGIGRGYYTEAQFHTLTQWMRQRFEDQNASIDAVYFCPFHPEHGVGYYRQESEFRKPNPGMFFQAAREHGLDLDRCVLVGDKISDIEAAAAAGIPVRFLFRSTDSCHAAISISELVEVEQFLLKNLLEPDKQ</sequence>
<evidence type="ECO:0000256" key="1">
    <source>
        <dbReference type="ARBA" id="ARBA00004496"/>
    </source>
</evidence>
<name>A0ABX5MBD2_9PROT</name>
<evidence type="ECO:0000256" key="5">
    <source>
        <dbReference type="ARBA" id="ARBA00023277"/>
    </source>
</evidence>